<evidence type="ECO:0000313" key="2">
    <source>
        <dbReference type="Proteomes" id="UP001174997"/>
    </source>
</evidence>
<proteinExistence type="predicted"/>
<gene>
    <name evidence="1" type="ORF">QBC41DRAFT_314866</name>
</gene>
<protein>
    <submittedName>
        <fullName evidence="1">Uncharacterized protein</fullName>
    </submittedName>
</protein>
<comment type="caution">
    <text evidence="1">The sequence shown here is derived from an EMBL/GenBank/DDBJ whole genome shotgun (WGS) entry which is preliminary data.</text>
</comment>
<reference evidence="1" key="1">
    <citation type="submission" date="2023-06" db="EMBL/GenBank/DDBJ databases">
        <title>Genome-scale phylogeny and comparative genomics of the fungal order Sordariales.</title>
        <authorList>
            <consortium name="Lawrence Berkeley National Laboratory"/>
            <person name="Hensen N."/>
            <person name="Bonometti L."/>
            <person name="Westerberg I."/>
            <person name="Brannstrom I.O."/>
            <person name="Guillou S."/>
            <person name="Cros-Aarteil S."/>
            <person name="Calhoun S."/>
            <person name="Haridas S."/>
            <person name="Kuo A."/>
            <person name="Mondo S."/>
            <person name="Pangilinan J."/>
            <person name="Riley R."/>
            <person name="Labutti K."/>
            <person name="Andreopoulos B."/>
            <person name="Lipzen A."/>
            <person name="Chen C."/>
            <person name="Yanf M."/>
            <person name="Daum C."/>
            <person name="Ng V."/>
            <person name="Clum A."/>
            <person name="Steindorff A."/>
            <person name="Ohm R."/>
            <person name="Martin F."/>
            <person name="Silar P."/>
            <person name="Natvig D."/>
            <person name="Lalanne C."/>
            <person name="Gautier V."/>
            <person name="Ament-Velasquez S.L."/>
            <person name="Kruys A."/>
            <person name="Hutchinson M.I."/>
            <person name="Powell A.J."/>
            <person name="Barry K."/>
            <person name="Miller A.N."/>
            <person name="Grigoriev I.V."/>
            <person name="Debuchy R."/>
            <person name="Gladieux P."/>
            <person name="Thoren M.H."/>
            <person name="Johannesson H."/>
        </authorList>
    </citation>
    <scope>NUCLEOTIDE SEQUENCE</scope>
    <source>
        <strain evidence="1">CBS 307.81</strain>
    </source>
</reference>
<dbReference type="AlphaFoldDB" id="A0AA39ZJ23"/>
<sequence>MQSRGSVAKKPCKKCANNKGPFLECVVVPGANACAGCWYNCQARNCSLRRLA</sequence>
<keyword evidence="2" id="KW-1185">Reference proteome</keyword>
<dbReference type="InterPro" id="IPR022190">
    <property type="entry name" value="DUF3716"/>
</dbReference>
<organism evidence="1 2">
    <name type="scientific">Cercophora samala</name>
    <dbReference type="NCBI Taxonomy" id="330535"/>
    <lineage>
        <taxon>Eukaryota</taxon>
        <taxon>Fungi</taxon>
        <taxon>Dikarya</taxon>
        <taxon>Ascomycota</taxon>
        <taxon>Pezizomycotina</taxon>
        <taxon>Sordariomycetes</taxon>
        <taxon>Sordariomycetidae</taxon>
        <taxon>Sordariales</taxon>
        <taxon>Lasiosphaeriaceae</taxon>
        <taxon>Cercophora</taxon>
    </lineage>
</organism>
<dbReference type="Proteomes" id="UP001174997">
    <property type="component" value="Unassembled WGS sequence"/>
</dbReference>
<dbReference type="EMBL" id="JAULSY010000017">
    <property type="protein sequence ID" value="KAK0671962.1"/>
    <property type="molecule type" value="Genomic_DNA"/>
</dbReference>
<name>A0AA39ZJ23_9PEZI</name>
<dbReference type="Pfam" id="PF12511">
    <property type="entry name" value="DUF3716"/>
    <property type="match status" value="1"/>
</dbReference>
<accession>A0AA39ZJ23</accession>
<evidence type="ECO:0000313" key="1">
    <source>
        <dbReference type="EMBL" id="KAK0671962.1"/>
    </source>
</evidence>